<dbReference type="InterPro" id="IPR002180">
    <property type="entry name" value="LS/RS"/>
</dbReference>
<feature type="binding site" evidence="7">
    <location>
        <begin position="83"/>
        <end position="85"/>
    </location>
    <ligand>
        <name>5-amino-6-(D-ribitylamino)uracil</name>
        <dbReference type="ChEBI" id="CHEBI:15934"/>
    </ligand>
</feature>
<evidence type="ECO:0000256" key="2">
    <source>
        <dbReference type="ARBA" id="ARBA00007424"/>
    </source>
</evidence>
<dbReference type="Gene3D" id="3.40.50.960">
    <property type="entry name" value="Lumazine/riboflavin synthase"/>
    <property type="match status" value="1"/>
</dbReference>
<evidence type="ECO:0000313" key="8">
    <source>
        <dbReference type="EMBL" id="KPN62217.1"/>
    </source>
</evidence>
<evidence type="ECO:0000256" key="7">
    <source>
        <dbReference type="HAMAP-Rule" id="MF_00178"/>
    </source>
</evidence>
<evidence type="ECO:0000256" key="3">
    <source>
        <dbReference type="ARBA" id="ARBA00012664"/>
    </source>
</evidence>
<evidence type="ECO:0000256" key="6">
    <source>
        <dbReference type="ARBA" id="ARBA00048785"/>
    </source>
</evidence>
<reference evidence="8 9" key="1">
    <citation type="submission" date="2015-09" db="EMBL/GenBank/DDBJ databases">
        <title>Draft genome sequence of Aliiroseovarius crassostreae CV919-312TSm, the causative agent of Roseovarius Oyster Disease (formerly Juvenile Oyster Disease).</title>
        <authorList>
            <person name="Kessner L."/>
            <person name="Spinard E."/>
            <person name="Nelson D."/>
        </authorList>
    </citation>
    <scope>NUCLEOTIDE SEQUENCE [LARGE SCALE GENOMIC DNA]</scope>
    <source>
        <strain evidence="8 9">CV919-312</strain>
    </source>
</reference>
<evidence type="ECO:0000313" key="9">
    <source>
        <dbReference type="Proteomes" id="UP000050471"/>
    </source>
</evidence>
<dbReference type="GO" id="GO:0000906">
    <property type="term" value="F:6,7-dimethyl-8-ribityllumazine synthase activity"/>
    <property type="evidence" value="ECO:0007669"/>
    <property type="project" value="UniProtKB-UniRule"/>
</dbReference>
<dbReference type="AlphaFoldDB" id="A0A0P7IDS8"/>
<comment type="pathway">
    <text evidence="1 7">Cofactor biosynthesis; riboflavin biosynthesis; riboflavin from 2-hydroxy-3-oxobutyl phosphate and 5-amino-6-(D-ribitylamino)uracil: step 1/2.</text>
</comment>
<dbReference type="PANTHER" id="PTHR21058:SF0">
    <property type="entry name" value="6,7-DIMETHYL-8-RIBITYLLUMAZINE SYNTHASE"/>
    <property type="match status" value="1"/>
</dbReference>
<dbReference type="UniPathway" id="UPA00275">
    <property type="reaction ID" value="UER00404"/>
</dbReference>
<keyword evidence="9" id="KW-1185">Reference proteome</keyword>
<dbReference type="RefSeq" id="WP_055191700.1">
    <property type="nucleotide sequence ID" value="NZ_CP080780.1"/>
</dbReference>
<comment type="function">
    <text evidence="7">Catalyzes the formation of 6,7-dimethyl-8-ribityllumazine by condensation of 5-amino-6-(D-ribitylamino)uracil with 3,4-dihydroxy-2-butanone 4-phosphate. This is the penultimate step in the biosynthesis of riboflavin.</text>
</comment>
<dbReference type="Pfam" id="PF00885">
    <property type="entry name" value="DMRL_synthase"/>
    <property type="match status" value="1"/>
</dbReference>
<keyword evidence="4 7" id="KW-0686">Riboflavin biosynthesis</keyword>
<dbReference type="GO" id="GO:0009349">
    <property type="term" value="C:riboflavin synthase complex"/>
    <property type="evidence" value="ECO:0007669"/>
    <property type="project" value="UniProtKB-UniRule"/>
</dbReference>
<organism evidence="8 9">
    <name type="scientific">Aliiroseovarius crassostreae</name>
    <dbReference type="NCBI Taxonomy" id="154981"/>
    <lineage>
        <taxon>Bacteria</taxon>
        <taxon>Pseudomonadati</taxon>
        <taxon>Pseudomonadota</taxon>
        <taxon>Alphaproteobacteria</taxon>
        <taxon>Rhodobacterales</taxon>
        <taxon>Paracoccaceae</taxon>
        <taxon>Aliiroseovarius</taxon>
    </lineage>
</organism>
<accession>A0A0P7IDS8</accession>
<comment type="similarity">
    <text evidence="2 7">Belongs to the DMRL synthase family.</text>
</comment>
<dbReference type="EMBL" id="LKBA01000019">
    <property type="protein sequence ID" value="KPN62217.1"/>
    <property type="molecule type" value="Genomic_DNA"/>
</dbReference>
<comment type="caution">
    <text evidence="8">The sequence shown here is derived from an EMBL/GenBank/DDBJ whole genome shotgun (WGS) entry which is preliminary data.</text>
</comment>
<sequence length="187" mass="19785">MAAAEQHYILPRPEFDKPVKLLIVVAPYYKDIADNLVAGAKAEIEAVGGSWDLVEVPGALEVPTAISIAERMSNFDGYVALGCVIRGETTHYETVCNDSSRAIQLMGLNGLCIGNGILTVENRPQAEVRAEVEGQNKGGGAAAAALHLIALSRKWGDTSKGIGFKPMGESYRLAGNAQETSQDTPSA</sequence>
<dbReference type="InterPro" id="IPR034964">
    <property type="entry name" value="LS"/>
</dbReference>
<keyword evidence="5 7" id="KW-0808">Transferase</keyword>
<feature type="binding site" evidence="7">
    <location>
        <begin position="59"/>
        <end position="61"/>
    </location>
    <ligand>
        <name>5-amino-6-(D-ribitylamino)uracil</name>
        <dbReference type="ChEBI" id="CHEBI:15934"/>
    </ligand>
</feature>
<protein>
    <recommendedName>
        <fullName evidence="3 7">6,7-dimethyl-8-ribityllumazine synthase</fullName>
        <shortName evidence="7">DMRL synthase</shortName>
        <shortName evidence="7">LS</shortName>
        <shortName evidence="7">Lumazine synthase</shortName>
        <ecNumber evidence="3 7">2.5.1.78</ecNumber>
    </recommendedName>
</protein>
<dbReference type="EC" id="2.5.1.78" evidence="3 7"/>
<dbReference type="NCBIfam" id="NF000814">
    <property type="entry name" value="PRK00061.2-2"/>
    <property type="match status" value="1"/>
</dbReference>
<dbReference type="GO" id="GO:0005829">
    <property type="term" value="C:cytosol"/>
    <property type="evidence" value="ECO:0007669"/>
    <property type="project" value="TreeGrafter"/>
</dbReference>
<dbReference type="OrthoDB" id="9809709at2"/>
<feature type="binding site" evidence="7">
    <location>
        <position position="28"/>
    </location>
    <ligand>
        <name>5-amino-6-(D-ribitylamino)uracil</name>
        <dbReference type="ChEBI" id="CHEBI:15934"/>
    </ligand>
</feature>
<dbReference type="InterPro" id="IPR036467">
    <property type="entry name" value="LS/RS_sf"/>
</dbReference>
<dbReference type="NCBIfam" id="TIGR00114">
    <property type="entry name" value="lumazine-synth"/>
    <property type="match status" value="1"/>
</dbReference>
<dbReference type="GO" id="GO:0009231">
    <property type="term" value="P:riboflavin biosynthetic process"/>
    <property type="evidence" value="ECO:0007669"/>
    <property type="project" value="UniProtKB-UniRule"/>
</dbReference>
<evidence type="ECO:0000256" key="1">
    <source>
        <dbReference type="ARBA" id="ARBA00004917"/>
    </source>
</evidence>
<dbReference type="PANTHER" id="PTHR21058">
    <property type="entry name" value="6,7-DIMETHYL-8-RIBITYLLUMAZINE SYNTHASE DMRL SYNTHASE LUMAZINE SYNTHASE"/>
    <property type="match status" value="1"/>
</dbReference>
<feature type="binding site" evidence="7">
    <location>
        <position position="115"/>
    </location>
    <ligand>
        <name>5-amino-6-(D-ribitylamino)uracil</name>
        <dbReference type="ChEBI" id="CHEBI:15934"/>
    </ligand>
</feature>
<feature type="binding site" evidence="7">
    <location>
        <begin position="88"/>
        <end position="89"/>
    </location>
    <ligand>
        <name>(2S)-2-hydroxy-3-oxobutyl phosphate</name>
        <dbReference type="ChEBI" id="CHEBI:58830"/>
    </ligand>
</feature>
<gene>
    <name evidence="7" type="primary">ribH</name>
    <name evidence="8" type="ORF">AKJ29_08115</name>
</gene>
<proteinExistence type="inferred from homology"/>
<name>A0A0P7IDS8_9RHOB</name>
<evidence type="ECO:0000256" key="4">
    <source>
        <dbReference type="ARBA" id="ARBA00022619"/>
    </source>
</evidence>
<feature type="active site" description="Proton donor" evidence="7">
    <location>
        <position position="91"/>
    </location>
</feature>
<dbReference type="STRING" id="154981.AKJ29_08115"/>
<comment type="catalytic activity">
    <reaction evidence="6 7">
        <text>(2S)-2-hydroxy-3-oxobutyl phosphate + 5-amino-6-(D-ribitylamino)uracil = 6,7-dimethyl-8-(1-D-ribityl)lumazine + phosphate + 2 H2O + H(+)</text>
        <dbReference type="Rhea" id="RHEA:26152"/>
        <dbReference type="ChEBI" id="CHEBI:15377"/>
        <dbReference type="ChEBI" id="CHEBI:15378"/>
        <dbReference type="ChEBI" id="CHEBI:15934"/>
        <dbReference type="ChEBI" id="CHEBI:43474"/>
        <dbReference type="ChEBI" id="CHEBI:58201"/>
        <dbReference type="ChEBI" id="CHEBI:58830"/>
        <dbReference type="EC" id="2.5.1.78"/>
    </reaction>
</comment>
<dbReference type="CDD" id="cd09209">
    <property type="entry name" value="Lumazine_synthase-I"/>
    <property type="match status" value="1"/>
</dbReference>
<dbReference type="SUPFAM" id="SSF52121">
    <property type="entry name" value="Lumazine synthase"/>
    <property type="match status" value="1"/>
</dbReference>
<dbReference type="HAMAP" id="MF_00178">
    <property type="entry name" value="Lumazine_synth"/>
    <property type="match status" value="1"/>
</dbReference>
<evidence type="ECO:0000256" key="5">
    <source>
        <dbReference type="ARBA" id="ARBA00022679"/>
    </source>
</evidence>
<feature type="binding site" evidence="7">
    <location>
        <position position="129"/>
    </location>
    <ligand>
        <name>(2S)-2-hydroxy-3-oxobutyl phosphate</name>
        <dbReference type="ChEBI" id="CHEBI:58830"/>
    </ligand>
</feature>
<dbReference type="Proteomes" id="UP000050471">
    <property type="component" value="Unassembled WGS sequence"/>
</dbReference>